<dbReference type="EMBL" id="NWUJ01000001">
    <property type="protein sequence ID" value="PFH37798.1"/>
    <property type="molecule type" value="Genomic_DNA"/>
</dbReference>
<protein>
    <recommendedName>
        <fullName evidence="5">Transmembrane protein</fullName>
    </recommendedName>
</protein>
<feature type="compositionally biased region" description="Low complexity" evidence="1">
    <location>
        <begin position="1470"/>
        <end position="1488"/>
    </location>
</feature>
<keyword evidence="2" id="KW-1133">Transmembrane helix</keyword>
<evidence type="ECO:0008006" key="5">
    <source>
        <dbReference type="Google" id="ProtNLM"/>
    </source>
</evidence>
<keyword evidence="4" id="KW-1185">Reference proteome</keyword>
<feature type="compositionally biased region" description="Low complexity" evidence="1">
    <location>
        <begin position="127"/>
        <end position="154"/>
    </location>
</feature>
<reference evidence="3 4" key="1">
    <citation type="submission" date="2017-09" db="EMBL/GenBank/DDBJ databases">
        <title>Genome sequencing of Besnoitia besnoiti strain Bb-Ger1.</title>
        <authorList>
            <person name="Schares G."/>
            <person name="Venepally P."/>
            <person name="Lorenzi H.A."/>
        </authorList>
    </citation>
    <scope>NUCLEOTIDE SEQUENCE [LARGE SCALE GENOMIC DNA]</scope>
    <source>
        <strain evidence="3 4">Bb-Ger1</strain>
    </source>
</reference>
<feature type="region of interest" description="Disordered" evidence="1">
    <location>
        <begin position="2508"/>
        <end position="2538"/>
    </location>
</feature>
<evidence type="ECO:0000313" key="4">
    <source>
        <dbReference type="Proteomes" id="UP000224006"/>
    </source>
</evidence>
<dbReference type="GeneID" id="40305203"/>
<organism evidence="3 4">
    <name type="scientific">Besnoitia besnoiti</name>
    <name type="common">Apicomplexan protozoan</name>
    <dbReference type="NCBI Taxonomy" id="94643"/>
    <lineage>
        <taxon>Eukaryota</taxon>
        <taxon>Sar</taxon>
        <taxon>Alveolata</taxon>
        <taxon>Apicomplexa</taxon>
        <taxon>Conoidasida</taxon>
        <taxon>Coccidia</taxon>
        <taxon>Eucoccidiorida</taxon>
        <taxon>Eimeriorina</taxon>
        <taxon>Sarcocystidae</taxon>
        <taxon>Besnoitia</taxon>
    </lineage>
</organism>
<proteinExistence type="predicted"/>
<feature type="transmembrane region" description="Helical" evidence="2">
    <location>
        <begin position="2421"/>
        <end position="2441"/>
    </location>
</feature>
<evidence type="ECO:0000256" key="2">
    <source>
        <dbReference type="SAM" id="Phobius"/>
    </source>
</evidence>
<feature type="region of interest" description="Disordered" evidence="1">
    <location>
        <begin position="24"/>
        <end position="56"/>
    </location>
</feature>
<comment type="caution">
    <text evidence="3">The sequence shown here is derived from an EMBL/GenBank/DDBJ whole genome shotgun (WGS) entry which is preliminary data.</text>
</comment>
<dbReference type="RefSeq" id="XP_029221807.1">
    <property type="nucleotide sequence ID" value="XM_029358895.1"/>
</dbReference>
<feature type="compositionally biased region" description="Low complexity" evidence="1">
    <location>
        <begin position="24"/>
        <end position="39"/>
    </location>
</feature>
<dbReference type="Proteomes" id="UP000224006">
    <property type="component" value="Chromosome I"/>
</dbReference>
<evidence type="ECO:0000256" key="1">
    <source>
        <dbReference type="SAM" id="MobiDB-lite"/>
    </source>
</evidence>
<accession>A0A2A9MGZ4</accession>
<feature type="compositionally biased region" description="Low complexity" evidence="1">
    <location>
        <begin position="1187"/>
        <end position="1198"/>
    </location>
</feature>
<evidence type="ECO:0000313" key="3">
    <source>
        <dbReference type="EMBL" id="PFH37798.1"/>
    </source>
</evidence>
<sequence length="2538" mass="275820">MEAKAWAPARVQWTPRARAHVSLSACAAPRRSSRTATRASPRRESDSDSSAVRVSFPVVPSAQRRRRERRAGSAVSVRRRFSLVLSLCCLLPLSLLGVASSSSSLASESPRDEASRGAGARLRSDPPEASSPASLPSARAPAAAAGSDDGAGTARRSRSDDAETGAEQLDEVSARLAGKALRLHPHPDRKASSAGSSVLAGTQGQLLADAICRRVQEGNFEQVSLGAGTTGVFERLPDERKKSHWLQVPLTETHLPGLASPSTPAGGAPELTVLVTPHRPTQLPNVQLIYQPAHGVPCAWLRDATAAGPVLLRLPRDELETLSRREVSAVTVLVSCDTPCAPLISLDWQVPSSQENIQVECKKAPEGSEVICPTLSGEALAGVPVHYEFKCTDACQEALRGAVGARIQVCLLFCLHLRGAGRLPSRPPARACERRHFVSCPPASGGASLAPVVGSAAPDTRLELLAAWGCVPESGASPEALGEEEAFRSESPSATTPGSAAKEAGQTEGAAKPRAGDGASKASVCSPLTSVGGAAGVTYLTAAIPPASGGEIPSLHLVVLSPSLRSRSFRVAFELPQSVTEIAFDRPLHVVLPPDSLRFFAFELPETMWDISASCAHNYLGAKVEFLPVEIVVASEAGGLPTLAVANEELEPRPDPAKTKREQMYAWRSSDGHESESGVPYAWVLLGSDALRARKPYGRFIVGVRASSFSLVSLAVSSRSATMGVRDWPELLTSGVGLTLNFVPFSRYCKDEFLIFRTGGDVGRSASETALASAEAAAAGRGGGDPGGVLVFLAQKQKGDMPAEFCFVPCGPTEGLFHLCPNMPVDNDAPCPSSLVTKPAADARLVRFAIPAEQLQPRTVYAVRIRLASWQEGTVVVGVWKPTPGDYLMLGIRAFNGVPFRGFLHNDSSRASMLELTFTVDRNTLPRLTTSDGRYVFRLSLLGSAAGFVVTVAIPGEKMKTRRTVSVPGAQASNRVDFSEFVASSAVWKDGEGIGQWIIRIRSLAQTPVAVDVTVSFGPEDEAAALAAKATAAASGSPRAEAQGFLNPEKVMTDTTHLMDGAVYVGRVGSDPQAKGGRRYFYFSMDYSLVAAHSLEPRPHLRCIASSFDGSRRRVRLFANVLTKANAGSYRPPDPAAPETVTWPPQRDGVFPAEEVLEVPADDPNAVARGTHSAAYVILVEGAPSVSSSASSGSTSPSTPSPSPSAPPAGDADEAQSIPFTIVCTGSSDTLPLPLGVPVERTIAADASHFYSFATPVYEKDIVISLTTGAVGDADLFVSPRREVSASAPGHLWSSAELGSDWVLLAAESKTFRSFCNEAVVSASGFCIFFILVRAQEDSQYTLEVRQESGGIDAVVASVPVNDFVRRGHSKMYSYLEVSPDEDLKISAKSDRDITLYAALGSVDLVTDLTPLHLGTAQWWSDGIATRAIEIKGADLQRRQAVLGCTFSPKDDATGAGNTRAPAKAAGIPGSSASEESPTAAAASSPDGTSEEPRAESRQCVLRIDVSAHQDQPFSLVLLRSQTNSIVTNILVDSTPNAGVLWDQVDVKYELQIDSFIVEKDLDAELQLEISSFDCHPTLTVRWPDGFVRAFEWPQSRELVIGREIHPWTPGPFIFMLHDPSIGGRTCMYVFHAHVATTLHERHPVTQLEFNVPLRASVTSHRPSFFVWTAPYHAKFEDQFYILKVTPFVHMVDVYVQPLHKNSGFMKRPVPGETLPPYVKQLVNETPESPSLVLRIGSVWRHVESVDWLPACEPEDLSTGRWDDEQLGTDTADVFHPLDSCQILISVFDHRPPSSDLSESREVDFSIHITSRLADPFEVYSFGETLQLTKEDFTGENHTKALLLYQDNQSADIHLQVRCQDPYLLSKMTAALFHNLTRLHTELQHRDGCRDVDDGRFCWVGEPVIDWQNGSTSEIFIQAEEKVLRPHGFLYVVLYLNETYSPAFQPSIEFFATQSGMYVPLKNNIDSGIYSVTADKPAFFSFEVTEPSGQVILILDPDREPPKGESDPHTTYKQHVQQPLQATSMFVQSCNTETFVRGLWSKGLLPSALLHSHEGFVNERDQLVAIVNNNWYMLNSSLCFYRIGIYTKSTEPFYFRISAALIHRSVPVAFPVNSAVLAHVSKRPQVNRNSGAVSTMAVDDKFAFRLWKAPQFDGRLVAMFEVCSGAATLRWNDRLSMIAGNGMVPGIFLSSMKHVSRRTDAATLQQQGRMYRVVKAQEANFLGVSCDNPEENRSEGYVRHNNATFSILMTDLNSASCYSAESEDVDAEIAPAPWYEKLLHPVSANKWNLNVRWKPLMRCTADAALSSDGKWTCSRRAFRESGKRVSEEEIQYEVFVAPSNATRANWLASCGLYMDAEYYKTTSKYSVEPGRTSFTLPLHDQGSQVYKVAVMAKHIPQAFEQRAQPFTYRFVEVELRKTGDVLTVGSTYLILVALVVVVFLCRRHMVDRAKGVWQELLGWIPAVLGRPARYQSRGPRGIEMPPVLHGYMPPPSTLGCSAVRHDYEDDGLSEDPFTLKTDDYSLPPLPQSLKPWSGRPGQ</sequence>
<feature type="region of interest" description="Disordered" evidence="1">
    <location>
        <begin position="476"/>
        <end position="522"/>
    </location>
</feature>
<feature type="region of interest" description="Disordered" evidence="1">
    <location>
        <begin position="1448"/>
        <end position="1497"/>
    </location>
</feature>
<name>A0A2A9MGZ4_BESBE</name>
<gene>
    <name evidence="3" type="ORF">BESB_001400</name>
</gene>
<keyword evidence="2" id="KW-0472">Membrane</keyword>
<feature type="region of interest" description="Disordered" evidence="1">
    <location>
        <begin position="101"/>
        <end position="168"/>
    </location>
</feature>
<feature type="region of interest" description="Disordered" evidence="1">
    <location>
        <begin position="1187"/>
        <end position="1213"/>
    </location>
</feature>
<dbReference type="OrthoDB" id="330306at2759"/>
<keyword evidence="2" id="KW-0812">Transmembrane</keyword>
<dbReference type="KEGG" id="bbes:BESB_001400"/>
<dbReference type="VEuPathDB" id="ToxoDB:BESB_001400"/>